<accession>A0ABP1R904</accession>
<dbReference type="EMBL" id="CAXLJM020000061">
    <property type="protein sequence ID" value="CAL8119713.1"/>
    <property type="molecule type" value="Genomic_DNA"/>
</dbReference>
<organism evidence="2 3">
    <name type="scientific">Orchesella dallaii</name>
    <dbReference type="NCBI Taxonomy" id="48710"/>
    <lineage>
        <taxon>Eukaryota</taxon>
        <taxon>Metazoa</taxon>
        <taxon>Ecdysozoa</taxon>
        <taxon>Arthropoda</taxon>
        <taxon>Hexapoda</taxon>
        <taxon>Collembola</taxon>
        <taxon>Entomobryomorpha</taxon>
        <taxon>Entomobryoidea</taxon>
        <taxon>Orchesellidae</taxon>
        <taxon>Orchesellinae</taxon>
        <taxon>Orchesella</taxon>
    </lineage>
</organism>
<protein>
    <submittedName>
        <fullName evidence="2">Uncharacterized protein</fullName>
    </submittedName>
</protein>
<feature type="region of interest" description="Disordered" evidence="1">
    <location>
        <begin position="13"/>
        <end position="78"/>
    </location>
</feature>
<proteinExistence type="predicted"/>
<feature type="compositionally biased region" description="Low complexity" evidence="1">
    <location>
        <begin position="37"/>
        <end position="52"/>
    </location>
</feature>
<gene>
    <name evidence="2" type="ORF">ODALV1_LOCUS18684</name>
</gene>
<reference evidence="2 3" key="1">
    <citation type="submission" date="2024-08" db="EMBL/GenBank/DDBJ databases">
        <authorList>
            <person name="Cucini C."/>
            <person name="Frati F."/>
        </authorList>
    </citation>
    <scope>NUCLEOTIDE SEQUENCE [LARGE SCALE GENOMIC DNA]</scope>
</reference>
<dbReference type="Proteomes" id="UP001642540">
    <property type="component" value="Unassembled WGS sequence"/>
</dbReference>
<evidence type="ECO:0000313" key="3">
    <source>
        <dbReference type="Proteomes" id="UP001642540"/>
    </source>
</evidence>
<evidence type="ECO:0000256" key="1">
    <source>
        <dbReference type="SAM" id="MobiDB-lite"/>
    </source>
</evidence>
<comment type="caution">
    <text evidence="2">The sequence shown here is derived from an EMBL/GenBank/DDBJ whole genome shotgun (WGS) entry which is preliminary data.</text>
</comment>
<evidence type="ECO:0000313" key="2">
    <source>
        <dbReference type="EMBL" id="CAL8119713.1"/>
    </source>
</evidence>
<name>A0ABP1R904_9HEXA</name>
<feature type="compositionally biased region" description="Basic and acidic residues" evidence="1">
    <location>
        <begin position="62"/>
        <end position="78"/>
    </location>
</feature>
<keyword evidence="3" id="KW-1185">Reference proteome</keyword>
<sequence>MAPLVTMCFELPADTQQDVSQVSQAEREAEEEEEKNQISQPQPSPQVDVSSPTHSTASAQQDKAEVKVLETAEDIQQR</sequence>
<feature type="compositionally biased region" description="Polar residues" evidence="1">
    <location>
        <begin position="14"/>
        <end position="24"/>
    </location>
</feature>